<sequence>RSLSHAPRASSRSAISREQRAKMAKRAELQDEIRRVVREKEHNEATLQQYLAERGASEEGKKTVQEMLLSGELIAQHNSKSIKRHLFISADIRKSEPPIVLRPLLDMSRRIYYALFTYRKEKAEVSRDELKALCKQVYTIERFTPSAFDSFFDFGLQRAIESGKIEVVGGERTTAKYRSGVRRKELLICALCNNESSDSHERKLECINCRWQRHASCMGLRKHKIIGDFECERCTKCAECEGE</sequence>
<comment type="caution">
    <text evidence="2">The sequence shown here is derived from an EMBL/GenBank/DDBJ whole genome shotgun (WGS) entry which is preliminary data.</text>
</comment>
<feature type="non-terminal residue" evidence="2">
    <location>
        <position position="1"/>
    </location>
</feature>
<keyword evidence="3" id="KW-1185">Reference proteome</keyword>
<dbReference type="Proteomes" id="UP001432027">
    <property type="component" value="Unassembled WGS sequence"/>
</dbReference>
<evidence type="ECO:0000313" key="2">
    <source>
        <dbReference type="EMBL" id="GMS97235.1"/>
    </source>
</evidence>
<evidence type="ECO:0000256" key="1">
    <source>
        <dbReference type="SAM" id="MobiDB-lite"/>
    </source>
</evidence>
<reference evidence="2" key="1">
    <citation type="submission" date="2023-10" db="EMBL/GenBank/DDBJ databases">
        <title>Genome assembly of Pristionchus species.</title>
        <authorList>
            <person name="Yoshida K."/>
            <person name="Sommer R.J."/>
        </authorList>
    </citation>
    <scope>NUCLEOTIDE SEQUENCE</scope>
    <source>
        <strain evidence="2">RS0144</strain>
    </source>
</reference>
<accession>A0AAV5TRW8</accession>
<dbReference type="EMBL" id="BTSX01000004">
    <property type="protein sequence ID" value="GMS97235.1"/>
    <property type="molecule type" value="Genomic_DNA"/>
</dbReference>
<evidence type="ECO:0000313" key="3">
    <source>
        <dbReference type="Proteomes" id="UP001432027"/>
    </source>
</evidence>
<gene>
    <name evidence="2" type="ORF">PENTCL1PPCAC_19410</name>
</gene>
<feature type="compositionally biased region" description="Low complexity" evidence="1">
    <location>
        <begin position="1"/>
        <end position="14"/>
    </location>
</feature>
<feature type="compositionally biased region" description="Basic and acidic residues" evidence="1">
    <location>
        <begin position="15"/>
        <end position="26"/>
    </location>
</feature>
<dbReference type="InterPro" id="IPR011011">
    <property type="entry name" value="Znf_FYVE_PHD"/>
</dbReference>
<dbReference type="SUPFAM" id="SSF57903">
    <property type="entry name" value="FYVE/PHD zinc finger"/>
    <property type="match status" value="1"/>
</dbReference>
<proteinExistence type="predicted"/>
<feature type="region of interest" description="Disordered" evidence="1">
    <location>
        <begin position="1"/>
        <end position="26"/>
    </location>
</feature>
<protein>
    <recommendedName>
        <fullName evidence="4">PHD finger motif containing protein</fullName>
    </recommendedName>
</protein>
<name>A0AAV5TRW8_9BILA</name>
<organism evidence="2 3">
    <name type="scientific">Pristionchus entomophagus</name>
    <dbReference type="NCBI Taxonomy" id="358040"/>
    <lineage>
        <taxon>Eukaryota</taxon>
        <taxon>Metazoa</taxon>
        <taxon>Ecdysozoa</taxon>
        <taxon>Nematoda</taxon>
        <taxon>Chromadorea</taxon>
        <taxon>Rhabditida</taxon>
        <taxon>Rhabditina</taxon>
        <taxon>Diplogasteromorpha</taxon>
        <taxon>Diplogasteroidea</taxon>
        <taxon>Neodiplogasteridae</taxon>
        <taxon>Pristionchus</taxon>
    </lineage>
</organism>
<dbReference type="AlphaFoldDB" id="A0AAV5TRW8"/>
<evidence type="ECO:0008006" key="4">
    <source>
        <dbReference type="Google" id="ProtNLM"/>
    </source>
</evidence>
<feature type="non-terminal residue" evidence="2">
    <location>
        <position position="243"/>
    </location>
</feature>